<gene>
    <name evidence="6" type="ORF">ACEG43_42410</name>
</gene>
<feature type="signal peptide" evidence="4">
    <location>
        <begin position="1"/>
        <end position="44"/>
    </location>
</feature>
<protein>
    <recommendedName>
        <fullName evidence="5">Fibronectin type-III domain-containing protein</fullName>
    </recommendedName>
</protein>
<keyword evidence="1" id="KW-0378">Hydrolase</keyword>
<evidence type="ECO:0000256" key="3">
    <source>
        <dbReference type="SAM" id="MobiDB-lite"/>
    </source>
</evidence>
<dbReference type="SUPFAM" id="SSF49265">
    <property type="entry name" value="Fibronectin type III"/>
    <property type="match status" value="2"/>
</dbReference>
<feature type="domain" description="Fibronectin type-III" evidence="5">
    <location>
        <begin position="54"/>
        <end position="153"/>
    </location>
</feature>
<evidence type="ECO:0000256" key="1">
    <source>
        <dbReference type="ARBA" id="ARBA00023295"/>
    </source>
</evidence>
<dbReference type="Gene3D" id="2.60.40.10">
    <property type="entry name" value="Immunoglobulins"/>
    <property type="match status" value="3"/>
</dbReference>
<dbReference type="PROSITE" id="PS50853">
    <property type="entry name" value="FN3"/>
    <property type="match status" value="2"/>
</dbReference>
<dbReference type="Proteomes" id="UP001571476">
    <property type="component" value="Unassembled WGS sequence"/>
</dbReference>
<keyword evidence="1" id="KW-0326">Glycosidase</keyword>
<proteinExistence type="predicted"/>
<evidence type="ECO:0000313" key="7">
    <source>
        <dbReference type="Proteomes" id="UP001571476"/>
    </source>
</evidence>
<dbReference type="InterPro" id="IPR013783">
    <property type="entry name" value="Ig-like_fold"/>
</dbReference>
<dbReference type="RefSeq" id="WP_372566647.1">
    <property type="nucleotide sequence ID" value="NZ_JBGOSP010000043.1"/>
</dbReference>
<dbReference type="SMART" id="SM00060">
    <property type="entry name" value="FN3"/>
    <property type="match status" value="2"/>
</dbReference>
<comment type="caution">
    <text evidence="6">The sequence shown here is derived from an EMBL/GenBank/DDBJ whole genome shotgun (WGS) entry which is preliminary data.</text>
</comment>
<sequence length="336" mass="35186">MIDSAVPSPRRSRPRRLRIAAVTAAVAAALTPGLGLTGAADAHAAPSSVAVSAGPSAPTGTDVTYELDSFTATITWSGNARKNVAGYRVFRRPAGEGAPPAEVISGDAPLTATSFTDHPPADGATYAYWVRAVDRAGHESSDSAAVYVSTADATAPEAPTSLTAQGTTAGNTLRWTAPPGDWDHFEISSDPDTRPYPDEGATTTSFTAHTDLSAPTGVSVSYRVRAVDAAGNASAYSETVTVTRPEPVGPTPALVESQVIDGAAHLWWDVNSEMTNYYHVYRRSPGEQAWNLVGTPYASSGSWVDPQPLFGYTNYYIVNVDDAGRESAPARTSVQP</sequence>
<reference evidence="6 7" key="1">
    <citation type="submission" date="2024-08" db="EMBL/GenBank/DDBJ databases">
        <title>Genome sequence of Streptomyces aureus CACIA-1.46HGO.</title>
        <authorList>
            <person name="Evangelista-Martinez Z."/>
        </authorList>
    </citation>
    <scope>NUCLEOTIDE SEQUENCE [LARGE SCALE GENOMIC DNA]</scope>
    <source>
        <strain evidence="6 7">CACIA-1.46HGO</strain>
    </source>
</reference>
<dbReference type="CDD" id="cd00063">
    <property type="entry name" value="FN3"/>
    <property type="match status" value="2"/>
</dbReference>
<evidence type="ECO:0000313" key="6">
    <source>
        <dbReference type="EMBL" id="MFA3842733.1"/>
    </source>
</evidence>
<keyword evidence="2" id="KW-0624">Polysaccharide degradation</keyword>
<keyword evidence="4" id="KW-0732">Signal</keyword>
<keyword evidence="7" id="KW-1185">Reference proteome</keyword>
<feature type="chain" id="PRO_5046436869" description="Fibronectin type-III domain-containing protein" evidence="4">
    <location>
        <begin position="45"/>
        <end position="336"/>
    </location>
</feature>
<name>A0ABV4SWV1_9ACTN</name>
<organism evidence="6 7">
    <name type="scientific">Streptomyces aureus</name>
    <dbReference type="NCBI Taxonomy" id="193461"/>
    <lineage>
        <taxon>Bacteria</taxon>
        <taxon>Bacillati</taxon>
        <taxon>Actinomycetota</taxon>
        <taxon>Actinomycetes</taxon>
        <taxon>Kitasatosporales</taxon>
        <taxon>Streptomycetaceae</taxon>
        <taxon>Streptomyces</taxon>
    </lineage>
</organism>
<dbReference type="InterPro" id="IPR036116">
    <property type="entry name" value="FN3_sf"/>
</dbReference>
<evidence type="ECO:0000256" key="2">
    <source>
        <dbReference type="ARBA" id="ARBA00023326"/>
    </source>
</evidence>
<evidence type="ECO:0000259" key="5">
    <source>
        <dbReference type="PROSITE" id="PS50853"/>
    </source>
</evidence>
<accession>A0ABV4SWV1</accession>
<evidence type="ECO:0000256" key="4">
    <source>
        <dbReference type="SAM" id="SignalP"/>
    </source>
</evidence>
<dbReference type="EMBL" id="JBGOSP010000043">
    <property type="protein sequence ID" value="MFA3842733.1"/>
    <property type="molecule type" value="Genomic_DNA"/>
</dbReference>
<dbReference type="InterPro" id="IPR003961">
    <property type="entry name" value="FN3_dom"/>
</dbReference>
<feature type="region of interest" description="Disordered" evidence="3">
    <location>
        <begin position="183"/>
        <end position="204"/>
    </location>
</feature>
<feature type="compositionally biased region" description="Basic and acidic residues" evidence="3">
    <location>
        <begin position="183"/>
        <end position="197"/>
    </location>
</feature>
<keyword evidence="2" id="KW-0119">Carbohydrate metabolism</keyword>
<feature type="domain" description="Fibronectin type-III" evidence="5">
    <location>
        <begin position="155"/>
        <end position="247"/>
    </location>
</feature>